<dbReference type="RefSeq" id="WP_130602677.1">
    <property type="nucleotide sequence ID" value="NZ_CP036200.1"/>
</dbReference>
<dbReference type="NCBIfam" id="TIGR01388">
    <property type="entry name" value="rnd"/>
    <property type="match status" value="1"/>
</dbReference>
<evidence type="ECO:0000256" key="6">
    <source>
        <dbReference type="HAMAP-Rule" id="MF_01899"/>
    </source>
</evidence>
<protein>
    <recommendedName>
        <fullName evidence="6">Ribonuclease D</fullName>
        <shortName evidence="6">RNase D</shortName>
        <ecNumber evidence="6">3.1.13.5</ecNumber>
    </recommendedName>
</protein>
<dbReference type="Proteomes" id="UP000291106">
    <property type="component" value="Chromosome"/>
</dbReference>
<accession>A0A411PLV1</accession>
<dbReference type="GO" id="GO:0008408">
    <property type="term" value="F:3'-5' exonuclease activity"/>
    <property type="evidence" value="ECO:0007669"/>
    <property type="project" value="InterPro"/>
</dbReference>
<dbReference type="InterPro" id="IPR002562">
    <property type="entry name" value="3'-5'_exonuclease_dom"/>
</dbReference>
<dbReference type="SUPFAM" id="SSF53098">
    <property type="entry name" value="Ribonuclease H-like"/>
    <property type="match status" value="1"/>
</dbReference>
<dbReference type="AlphaFoldDB" id="A0A411PLV1"/>
<dbReference type="OrthoDB" id="9800549at2"/>
<organism evidence="8 9">
    <name type="scientific">Shewanella maritima</name>
    <dbReference type="NCBI Taxonomy" id="2520507"/>
    <lineage>
        <taxon>Bacteria</taxon>
        <taxon>Pseudomonadati</taxon>
        <taxon>Pseudomonadota</taxon>
        <taxon>Gammaproteobacteria</taxon>
        <taxon>Alteromonadales</taxon>
        <taxon>Shewanellaceae</taxon>
        <taxon>Shewanella</taxon>
    </lineage>
</organism>
<dbReference type="KEGG" id="smai:EXU30_18905"/>
<keyword evidence="9" id="KW-1185">Reference proteome</keyword>
<sequence>MEYLVLTFEYIETDEQLSELVAQYQQSPLLVIDTEFVRTRTYYANLGLIQAYDGKTLALIDPVAVSDLSCFWQLLTDESIVKLVHSCSEDLEVFAHYGKCQPKPLFDSQIAASMGNMGYGLGYAKLVQQCLDVEIDKGESRTDWMKRPLTDAQLQYAANDVFYLYKLYPQLKQKLEQMGRSEWLFEEGERITQGRLDAPDPETAYFKVKNAFQLTPKQLACLKVLAAWRQQKALSRNLALGFVIKDHALIALAKKQPQSVTALNKLVDLTDHEKRFHGKELVKLITTVDFSDLPEQIDVIALRPGYKSTFKQIKNTLVELCEHKQVATEFIASKRLIHGFMLWLFNNKQGETPLLLSGWRGEVVGSAIDDVSFSG</sequence>
<comment type="similarity">
    <text evidence="6">Belongs to the RNase D family.</text>
</comment>
<dbReference type="SMART" id="SM00341">
    <property type="entry name" value="HRDC"/>
    <property type="match status" value="1"/>
</dbReference>
<dbReference type="PANTHER" id="PTHR47649:SF1">
    <property type="entry name" value="RIBONUCLEASE D"/>
    <property type="match status" value="1"/>
</dbReference>
<dbReference type="HAMAP" id="MF_01899">
    <property type="entry name" value="RNase_D"/>
    <property type="match status" value="1"/>
</dbReference>
<dbReference type="InterPro" id="IPR010997">
    <property type="entry name" value="HRDC-like_sf"/>
</dbReference>
<proteinExistence type="inferred from homology"/>
<feature type="domain" description="HRDC" evidence="7">
    <location>
        <begin position="215"/>
        <end position="295"/>
    </location>
</feature>
<dbReference type="InterPro" id="IPR002121">
    <property type="entry name" value="HRDC_dom"/>
</dbReference>
<dbReference type="EC" id="3.1.13.5" evidence="6"/>
<dbReference type="SMART" id="SM00474">
    <property type="entry name" value="35EXOc"/>
    <property type="match status" value="1"/>
</dbReference>
<keyword evidence="2 6" id="KW-0819">tRNA processing</keyword>
<dbReference type="Gene3D" id="1.10.150.80">
    <property type="entry name" value="HRDC domain"/>
    <property type="match status" value="2"/>
</dbReference>
<evidence type="ECO:0000313" key="9">
    <source>
        <dbReference type="Proteomes" id="UP000291106"/>
    </source>
</evidence>
<dbReference type="SUPFAM" id="SSF47819">
    <property type="entry name" value="HRDC-like"/>
    <property type="match status" value="2"/>
</dbReference>
<evidence type="ECO:0000256" key="3">
    <source>
        <dbReference type="ARBA" id="ARBA00022722"/>
    </source>
</evidence>
<dbReference type="PANTHER" id="PTHR47649">
    <property type="entry name" value="RIBONUCLEASE D"/>
    <property type="match status" value="1"/>
</dbReference>
<evidence type="ECO:0000256" key="1">
    <source>
        <dbReference type="ARBA" id="ARBA00022490"/>
    </source>
</evidence>
<keyword evidence="3 6" id="KW-0540">Nuclease</keyword>
<comment type="catalytic activity">
    <reaction evidence="6">
        <text>Exonucleolytic cleavage that removes extra residues from the 3'-terminus of tRNA to produce 5'-mononucleotides.</text>
        <dbReference type="EC" id="3.1.13.5"/>
    </reaction>
</comment>
<evidence type="ECO:0000256" key="5">
    <source>
        <dbReference type="ARBA" id="ARBA00022839"/>
    </source>
</evidence>
<dbReference type="CDD" id="cd06142">
    <property type="entry name" value="RNaseD_exo"/>
    <property type="match status" value="1"/>
</dbReference>
<reference evidence="8 9" key="1">
    <citation type="submission" date="2019-02" db="EMBL/GenBank/DDBJ databases">
        <title>Shewanella sp. D4-2 isolated from Dokdo Island.</title>
        <authorList>
            <person name="Baek K."/>
        </authorList>
    </citation>
    <scope>NUCLEOTIDE SEQUENCE [LARGE SCALE GENOMIC DNA]</scope>
    <source>
        <strain evidence="8 9">D4-2</strain>
    </source>
</reference>
<evidence type="ECO:0000313" key="8">
    <source>
        <dbReference type="EMBL" id="QBF84502.1"/>
    </source>
</evidence>
<dbReference type="InterPro" id="IPR036397">
    <property type="entry name" value="RNaseH_sf"/>
</dbReference>
<dbReference type="GO" id="GO:0005737">
    <property type="term" value="C:cytoplasm"/>
    <property type="evidence" value="ECO:0007669"/>
    <property type="project" value="UniProtKB-SubCell"/>
</dbReference>
<dbReference type="InterPro" id="IPR044876">
    <property type="entry name" value="HRDC_dom_sf"/>
</dbReference>
<dbReference type="InterPro" id="IPR048579">
    <property type="entry name" value="RNAseD_HRDC_C"/>
</dbReference>
<comment type="function">
    <text evidence="6">Exonuclease involved in the 3' processing of various precursor tRNAs. Initiates hydrolysis at the 3'-terminus of an RNA molecule and releases 5'-mononucleotides.</text>
</comment>
<dbReference type="GO" id="GO:0003676">
    <property type="term" value="F:nucleic acid binding"/>
    <property type="evidence" value="ECO:0007669"/>
    <property type="project" value="InterPro"/>
</dbReference>
<dbReference type="InterPro" id="IPR051086">
    <property type="entry name" value="RNase_D-like"/>
</dbReference>
<comment type="subcellular location">
    <subcellularLocation>
        <location evidence="6">Cytoplasm</location>
    </subcellularLocation>
</comment>
<dbReference type="EMBL" id="CP036200">
    <property type="protein sequence ID" value="QBF84502.1"/>
    <property type="molecule type" value="Genomic_DNA"/>
</dbReference>
<dbReference type="InterPro" id="IPR012337">
    <property type="entry name" value="RNaseH-like_sf"/>
</dbReference>
<dbReference type="InterPro" id="IPR006292">
    <property type="entry name" value="RNase_D"/>
</dbReference>
<keyword evidence="5 6" id="KW-0269">Exonuclease</keyword>
<dbReference type="PROSITE" id="PS50967">
    <property type="entry name" value="HRDC"/>
    <property type="match status" value="1"/>
</dbReference>
<evidence type="ECO:0000259" key="7">
    <source>
        <dbReference type="PROSITE" id="PS50967"/>
    </source>
</evidence>
<dbReference type="GO" id="GO:0000166">
    <property type="term" value="F:nucleotide binding"/>
    <property type="evidence" value="ECO:0007669"/>
    <property type="project" value="InterPro"/>
</dbReference>
<keyword evidence="1 6" id="KW-0963">Cytoplasm</keyword>
<comment type="cofactor">
    <cofactor evidence="6">
        <name>a divalent metal cation</name>
        <dbReference type="ChEBI" id="CHEBI:60240"/>
    </cofactor>
</comment>
<dbReference type="Pfam" id="PF21293">
    <property type="entry name" value="RNAseD_HRDC_C"/>
    <property type="match status" value="1"/>
</dbReference>
<name>A0A411PLV1_9GAMM</name>
<dbReference type="GO" id="GO:0042780">
    <property type="term" value="P:tRNA 3'-end processing"/>
    <property type="evidence" value="ECO:0007669"/>
    <property type="project" value="UniProtKB-UniRule"/>
</dbReference>
<evidence type="ECO:0000256" key="4">
    <source>
        <dbReference type="ARBA" id="ARBA00022801"/>
    </source>
</evidence>
<dbReference type="GO" id="GO:0033890">
    <property type="term" value="F:ribonuclease D activity"/>
    <property type="evidence" value="ECO:0007669"/>
    <property type="project" value="UniProtKB-UniRule"/>
</dbReference>
<dbReference type="Gene3D" id="3.30.420.10">
    <property type="entry name" value="Ribonuclease H-like superfamily/Ribonuclease H"/>
    <property type="match status" value="1"/>
</dbReference>
<dbReference type="Pfam" id="PF01612">
    <property type="entry name" value="DNA_pol_A_exo1"/>
    <property type="match status" value="1"/>
</dbReference>
<keyword evidence="4 6" id="KW-0378">Hydrolase</keyword>
<gene>
    <name evidence="6 8" type="primary">rnd</name>
    <name evidence="8" type="ORF">EXU30_18905</name>
</gene>
<evidence type="ECO:0000256" key="2">
    <source>
        <dbReference type="ARBA" id="ARBA00022694"/>
    </source>
</evidence>
<dbReference type="Pfam" id="PF00570">
    <property type="entry name" value="HRDC"/>
    <property type="match status" value="1"/>
</dbReference>